<gene>
    <name evidence="9" type="ORF">L798_01224</name>
</gene>
<dbReference type="Pfam" id="PF03828">
    <property type="entry name" value="PAP_assoc"/>
    <property type="match status" value="2"/>
</dbReference>
<dbReference type="GO" id="GO:0050265">
    <property type="term" value="F:RNA uridylyltransferase activity"/>
    <property type="evidence" value="ECO:0007669"/>
    <property type="project" value="TreeGrafter"/>
</dbReference>
<dbReference type="InterPro" id="IPR002058">
    <property type="entry name" value="PAP_assoc"/>
</dbReference>
<dbReference type="InterPro" id="IPR043519">
    <property type="entry name" value="NT_sf"/>
</dbReference>
<keyword evidence="9" id="KW-0548">Nucleotidyltransferase</keyword>
<accession>A0A067QVI7</accession>
<dbReference type="SMART" id="SM00343">
    <property type="entry name" value="ZnF_C2HC"/>
    <property type="match status" value="2"/>
</dbReference>
<keyword evidence="10" id="KW-1185">Reference proteome</keyword>
<organism evidence="9 10">
    <name type="scientific">Zootermopsis nevadensis</name>
    <name type="common">Dampwood termite</name>
    <dbReference type="NCBI Taxonomy" id="136037"/>
    <lineage>
        <taxon>Eukaryota</taxon>
        <taxon>Metazoa</taxon>
        <taxon>Ecdysozoa</taxon>
        <taxon>Arthropoda</taxon>
        <taxon>Hexapoda</taxon>
        <taxon>Insecta</taxon>
        <taxon>Pterygota</taxon>
        <taxon>Neoptera</taxon>
        <taxon>Polyneoptera</taxon>
        <taxon>Dictyoptera</taxon>
        <taxon>Blattodea</taxon>
        <taxon>Blattoidea</taxon>
        <taxon>Termitoidae</taxon>
        <taxon>Termopsidae</taxon>
        <taxon>Zootermopsis</taxon>
    </lineage>
</organism>
<evidence type="ECO:0000256" key="7">
    <source>
        <dbReference type="SAM" id="MobiDB-lite"/>
    </source>
</evidence>
<comment type="cofactor">
    <cofactor evidence="2">
        <name>Mg(2+)</name>
        <dbReference type="ChEBI" id="CHEBI:18420"/>
    </cofactor>
</comment>
<dbReference type="eggNOG" id="KOG2277">
    <property type="taxonomic scope" value="Eukaryota"/>
</dbReference>
<dbReference type="PROSITE" id="PS50158">
    <property type="entry name" value="ZF_CCHC"/>
    <property type="match status" value="1"/>
</dbReference>
<dbReference type="InterPro" id="IPR054708">
    <property type="entry name" value="MTPAP-like_central"/>
</dbReference>
<dbReference type="STRING" id="136037.A0A067QVI7"/>
<feature type="compositionally biased region" description="Basic residues" evidence="7">
    <location>
        <begin position="44"/>
        <end position="56"/>
    </location>
</feature>
<dbReference type="Gene3D" id="3.30.460.10">
    <property type="entry name" value="Beta Polymerase, domain 2"/>
    <property type="match status" value="2"/>
</dbReference>
<dbReference type="OrthoDB" id="407432at2759"/>
<reference evidence="9 10" key="1">
    <citation type="journal article" date="2014" name="Nat. Commun.">
        <title>Molecular traces of alternative social organization in a termite genome.</title>
        <authorList>
            <person name="Terrapon N."/>
            <person name="Li C."/>
            <person name="Robertson H.M."/>
            <person name="Ji L."/>
            <person name="Meng X."/>
            <person name="Booth W."/>
            <person name="Chen Z."/>
            <person name="Childers C.P."/>
            <person name="Glastad K.M."/>
            <person name="Gokhale K."/>
            <person name="Gowin J."/>
            <person name="Gronenberg W."/>
            <person name="Hermansen R.A."/>
            <person name="Hu H."/>
            <person name="Hunt B.G."/>
            <person name="Huylmans A.K."/>
            <person name="Khalil S.M."/>
            <person name="Mitchell R.D."/>
            <person name="Munoz-Torres M.C."/>
            <person name="Mustard J.A."/>
            <person name="Pan H."/>
            <person name="Reese J.T."/>
            <person name="Scharf M.E."/>
            <person name="Sun F."/>
            <person name="Vogel H."/>
            <person name="Xiao J."/>
            <person name="Yang W."/>
            <person name="Yang Z."/>
            <person name="Yang Z."/>
            <person name="Zhou J."/>
            <person name="Zhu J."/>
            <person name="Brent C.S."/>
            <person name="Elsik C.G."/>
            <person name="Goodisman M.A."/>
            <person name="Liberles D.A."/>
            <person name="Roe R.M."/>
            <person name="Vargo E.L."/>
            <person name="Vilcinskas A."/>
            <person name="Wang J."/>
            <person name="Bornberg-Bauer E."/>
            <person name="Korb J."/>
            <person name="Zhang G."/>
            <person name="Liebig J."/>
        </authorList>
    </citation>
    <scope>NUCLEOTIDE SEQUENCE [LARGE SCALE GENOMIC DNA]</scope>
    <source>
        <tissue evidence="9">Whole organism</tissue>
    </source>
</reference>
<dbReference type="GO" id="GO:0008270">
    <property type="term" value="F:zinc ion binding"/>
    <property type="evidence" value="ECO:0007669"/>
    <property type="project" value="UniProtKB-KW"/>
</dbReference>
<dbReference type="PANTHER" id="PTHR12271:SF66">
    <property type="entry name" value="TERMINAL URIDYLYLTRANSFERASE TAILOR"/>
    <property type="match status" value="1"/>
</dbReference>
<dbReference type="GO" id="GO:0003676">
    <property type="term" value="F:nucleic acid binding"/>
    <property type="evidence" value="ECO:0007669"/>
    <property type="project" value="InterPro"/>
</dbReference>
<protein>
    <submittedName>
        <fullName evidence="9">Terminal uridylyltransferase 4</fullName>
    </submittedName>
</protein>
<dbReference type="InterPro" id="IPR036875">
    <property type="entry name" value="Znf_CCHC_sf"/>
</dbReference>
<dbReference type="OMA" id="MMIHYLQ"/>
<evidence type="ECO:0000256" key="5">
    <source>
        <dbReference type="ARBA" id="ARBA00022842"/>
    </source>
</evidence>
<evidence type="ECO:0000313" key="10">
    <source>
        <dbReference type="Proteomes" id="UP000027135"/>
    </source>
</evidence>
<keyword evidence="6" id="KW-0862">Zinc</keyword>
<evidence type="ECO:0000256" key="2">
    <source>
        <dbReference type="ARBA" id="ARBA00001946"/>
    </source>
</evidence>
<keyword evidence="4" id="KW-0479">Metal-binding</keyword>
<evidence type="ECO:0000259" key="8">
    <source>
        <dbReference type="PROSITE" id="PS50158"/>
    </source>
</evidence>
<dbReference type="EMBL" id="KK853326">
    <property type="protein sequence ID" value="KDR08467.1"/>
    <property type="molecule type" value="Genomic_DNA"/>
</dbReference>
<name>A0A067QVI7_ZOONE</name>
<dbReference type="Proteomes" id="UP000027135">
    <property type="component" value="Unassembled WGS sequence"/>
</dbReference>
<proteinExistence type="predicted"/>
<dbReference type="Pfam" id="PF19088">
    <property type="entry name" value="TUTase"/>
    <property type="match status" value="1"/>
</dbReference>
<dbReference type="SUPFAM" id="SSF81301">
    <property type="entry name" value="Nucleotidyltransferase"/>
    <property type="match status" value="2"/>
</dbReference>
<evidence type="ECO:0000256" key="6">
    <source>
        <dbReference type="PROSITE-ProRule" id="PRU00047"/>
    </source>
</evidence>
<feature type="compositionally biased region" description="Basic residues" evidence="7">
    <location>
        <begin position="1007"/>
        <end position="1016"/>
    </location>
</feature>
<evidence type="ECO:0000256" key="1">
    <source>
        <dbReference type="ARBA" id="ARBA00001936"/>
    </source>
</evidence>
<dbReference type="GO" id="GO:0031123">
    <property type="term" value="P:RNA 3'-end processing"/>
    <property type="evidence" value="ECO:0007669"/>
    <property type="project" value="TreeGrafter"/>
</dbReference>
<evidence type="ECO:0000313" key="9">
    <source>
        <dbReference type="EMBL" id="KDR08467.1"/>
    </source>
</evidence>
<feature type="compositionally biased region" description="Polar residues" evidence="7">
    <location>
        <begin position="74"/>
        <end position="105"/>
    </location>
</feature>
<keyword evidence="3 9" id="KW-0808">Transferase</keyword>
<dbReference type="SUPFAM" id="SSF81631">
    <property type="entry name" value="PAP/OAS1 substrate-binding domain"/>
    <property type="match status" value="2"/>
</dbReference>
<dbReference type="InParanoid" id="A0A067QVI7"/>
<keyword evidence="5" id="KW-0460">Magnesium</keyword>
<evidence type="ECO:0000256" key="4">
    <source>
        <dbReference type="ARBA" id="ARBA00022723"/>
    </source>
</evidence>
<dbReference type="CDD" id="cd05402">
    <property type="entry name" value="NT_PAP_TUTase"/>
    <property type="match status" value="2"/>
</dbReference>
<dbReference type="PANTHER" id="PTHR12271">
    <property type="entry name" value="POLY A POLYMERASE CID PAP -RELATED"/>
    <property type="match status" value="1"/>
</dbReference>
<dbReference type="GO" id="GO:1990817">
    <property type="term" value="F:poly(A) RNA polymerase activity"/>
    <property type="evidence" value="ECO:0007669"/>
    <property type="project" value="UniProtKB-ARBA"/>
</dbReference>
<comment type="cofactor">
    <cofactor evidence="1">
        <name>Mn(2+)</name>
        <dbReference type="ChEBI" id="CHEBI:29035"/>
    </cofactor>
</comment>
<feature type="domain" description="CCHC-type" evidence="8">
    <location>
        <begin position="990"/>
        <end position="1005"/>
    </location>
</feature>
<dbReference type="InterPro" id="IPR001878">
    <property type="entry name" value="Znf_CCHC"/>
</dbReference>
<evidence type="ECO:0000256" key="3">
    <source>
        <dbReference type="ARBA" id="ARBA00022679"/>
    </source>
</evidence>
<keyword evidence="6" id="KW-0863">Zinc-finger</keyword>
<sequence length="1221" mass="137708">MADETHNGTQPKLKPEKTTVRAHNFKGGDANLASVPWNIQNTERKKHNKRNKKKKASVVTVDLGAAVPQEVKQSKSASENQLKSASENQSKSAAENQSRSTTQNDALPPPATPDLNPQEKYMLEKNYVIVLDKKSAKSPKAPFHCKLCKYHCDNMAVVKKHIISKHHCKAMEGEAERVTMLNLPPLTPEQLQYLDRILKEEVGLHGLSDGDILARRNIATVLSNSIAEAMPGFTVRLYGSSASGFGLKKSDVNLELCVPPEKSPSKGLTDASNIIAIQAYYRNVERDFTAKIPAVQFIDIGTNLPCTLILCNNHSYKVAELFSKYASIDERVQALGVAFRLWAQRCRLDSAEAGMWPPYVFPLLLIYFLQQLRDPVLPVLHELVDTADVENASDIYLDPGNLEQKWKSVNTMSLGELWLEMFRFYALDFDISGRIICVQQSSPLLRSGNMKTWAGKKIAVRDPFLPKRNVTRSMSAPVSFTYCISCFRNTYKYFGILRTKDGPIFDLISVDVPKELSPNKETAAADKVIVNKNDSHQSFSKNDGTVMTVSELEEKLKNASLGNYKSGDSLVSVSLQKAQEIFSSFNSAYLHYEFLDENFVGNQKYPDICSLCQKEGHSKDQCKEEQLLHFDTTLPPLEECYRQALDELCAQILAKWAITSEELEIRKRIASDIKEYILQYYPTAKLDLFGSSCNGFGLVKSDIDICLTFTDSETGKEHDFVKVIEDLQDKLKKFGVLSNLVPITTAKVPILKFHHAQSKLEGDISIYNILGQQNTKLLRTYAEIDPRFKMLGYMLKRFAKVCDMCDASRGSLSSYAYILMVIYFLQQCYPPVLPVLQELSETKPKPQRLVDDCDTYFYDNLTNLKKLWPEYGQNISSVGELWIQLLRFYSAEFDFGTYVISIRQKERLPRFEKLWTSKCMAIEDPFDLSHNLGIGLSRNMHVYIVKSFRKGYVHFGTSPADVALMTKSPEEYYFKSEKLTSGNPPNDRGCRICKKIGHLCKDCPQKRQGRQKRTGHRIAGGVGRRHPESSPVNGPGKMWNFNPMNASPRGYNPPYGLPHGPMHGAHYGRGMFHSTRELPPYRGGYNPVRGNFRAQDPSGMRYGMPHASPPFKPHTSSLDMSRKIGASGLPPFGRVRGSVGPVFGNEQISLIDRKLPVGSHVELRTDQGLQECYKVAHRLGLIKNKNLSRDLNHLKPKGEIRHVPNLANDIVVMDFFPHSQR</sequence>
<feature type="region of interest" description="Disordered" evidence="7">
    <location>
        <begin position="1"/>
        <end position="118"/>
    </location>
</feature>
<dbReference type="Pfam" id="PF22600">
    <property type="entry name" value="MTPAP-like_central"/>
    <property type="match status" value="1"/>
</dbReference>
<dbReference type="Gene3D" id="1.10.1410.10">
    <property type="match status" value="2"/>
</dbReference>
<feature type="region of interest" description="Disordered" evidence="7">
    <location>
        <begin position="1007"/>
        <end position="1036"/>
    </location>
</feature>
<dbReference type="InterPro" id="IPR045100">
    <property type="entry name" value="TUT4/7_NTP_transf"/>
</dbReference>
<dbReference type="AlphaFoldDB" id="A0A067QVI7"/>
<dbReference type="SUPFAM" id="SSF57756">
    <property type="entry name" value="Retrovirus zinc finger-like domains"/>
    <property type="match status" value="1"/>
</dbReference>